<accession>A0A314Y119</accession>
<name>A0A314Y119_PRUYE</name>
<dbReference type="AlphaFoldDB" id="A0A314Y119"/>
<proteinExistence type="predicted"/>
<organism evidence="1 2">
    <name type="scientific">Prunus yedoensis var. nudiflora</name>
    <dbReference type="NCBI Taxonomy" id="2094558"/>
    <lineage>
        <taxon>Eukaryota</taxon>
        <taxon>Viridiplantae</taxon>
        <taxon>Streptophyta</taxon>
        <taxon>Embryophyta</taxon>
        <taxon>Tracheophyta</taxon>
        <taxon>Spermatophyta</taxon>
        <taxon>Magnoliopsida</taxon>
        <taxon>eudicotyledons</taxon>
        <taxon>Gunneridae</taxon>
        <taxon>Pentapetalae</taxon>
        <taxon>rosids</taxon>
        <taxon>fabids</taxon>
        <taxon>Rosales</taxon>
        <taxon>Rosaceae</taxon>
        <taxon>Amygdaloideae</taxon>
        <taxon>Amygdaleae</taxon>
        <taxon>Prunus</taxon>
    </lineage>
</organism>
<protein>
    <submittedName>
        <fullName evidence="1">Uncharacterized protein</fullName>
    </submittedName>
</protein>
<comment type="caution">
    <text evidence="1">The sequence shown here is derived from an EMBL/GenBank/DDBJ whole genome shotgun (WGS) entry which is preliminary data.</text>
</comment>
<keyword evidence="2" id="KW-1185">Reference proteome</keyword>
<dbReference type="Proteomes" id="UP000250321">
    <property type="component" value="Unassembled WGS sequence"/>
</dbReference>
<reference evidence="1 2" key="1">
    <citation type="submission" date="2018-02" db="EMBL/GenBank/DDBJ databases">
        <title>Draft genome of wild Prunus yedoensis var. nudiflora.</title>
        <authorList>
            <person name="Baek S."/>
            <person name="Kim J.-H."/>
            <person name="Choi K."/>
            <person name="Kim G.-B."/>
            <person name="Cho A."/>
            <person name="Jang H."/>
            <person name="Shin C.-H."/>
            <person name="Yu H.-J."/>
            <person name="Mun J.-H."/>
        </authorList>
    </citation>
    <scope>NUCLEOTIDE SEQUENCE [LARGE SCALE GENOMIC DNA]</scope>
    <source>
        <strain evidence="2">cv. Jeju island</strain>
        <tissue evidence="1">Leaf</tissue>
    </source>
</reference>
<evidence type="ECO:0000313" key="1">
    <source>
        <dbReference type="EMBL" id="PQP99932.1"/>
    </source>
</evidence>
<dbReference type="EMBL" id="PJQY01001757">
    <property type="protein sequence ID" value="PQP99932.1"/>
    <property type="molecule type" value="Genomic_DNA"/>
</dbReference>
<evidence type="ECO:0000313" key="2">
    <source>
        <dbReference type="Proteomes" id="UP000250321"/>
    </source>
</evidence>
<sequence length="61" mass="7226">MLRKDSEALGSTLVTFTNKNNVCLQIDFLAWHEKLVALEQNHHEFSINREMAVNSYEKQWF</sequence>
<gene>
    <name evidence="1" type="ORF">Pyn_33153</name>
</gene>